<dbReference type="HAMAP" id="MF_00367">
    <property type="entry name" value="GTPase_Era"/>
    <property type="match status" value="1"/>
</dbReference>
<dbReference type="InterPro" id="IPR027417">
    <property type="entry name" value="P-loop_NTPase"/>
</dbReference>
<dbReference type="SUPFAM" id="SSF54814">
    <property type="entry name" value="Prokaryotic type KH domain (KH-domain type II)"/>
    <property type="match status" value="1"/>
</dbReference>
<dbReference type="GO" id="GO:0000028">
    <property type="term" value="P:ribosomal small subunit assembly"/>
    <property type="evidence" value="ECO:0007669"/>
    <property type="project" value="TreeGrafter"/>
</dbReference>
<sequence>MLRFACLPRAVRPMSWATPLQSMATFAKEPKWKKDREDKYKRAKTNDDGPRKKTFKHKSPTKAAAKPMAKPDAKFEKPKPTPPQSLSEHQAELEQAWAEMRKRRSTPASEPAAPVFDKPFDAKKGSVKDKIKAKRQKNKEERVFTNLEAPTSDVVDASFHYQEPDAPETGSRALSVAVIGRPNAGKSSLMNSLLGFNVSAVSAKYNTTRDRVLGILTQDDVQITFFDTPGLVNQKDNHKYVRSLAVTASETMSSVDLSLLVVDAVKRLDDEALEALKNIAISSAQVSAPIALVLNKMDLVGPAEKAHVTKRVQVLSEMIDAAFEEHYKPEPDFSEFDDDEDGEDDDPDFDAESFFASEEDLEEYESEDFDEDDLLPSVTPLTLDPKTYLFDKTFKVSALKESGVKKLRSELLSLAVDRPWLYHSSIKSDRSDLDLVTEIIREKIYRRFNQELPYQIEQENRGWTPFSDKSIRIDQDLIVPSDRHKRILIGKQGDTLRSIGTSARLDIQKLLGCPVHLYLNVRSKQ</sequence>
<dbReference type="OMA" id="CPVHLYL"/>
<keyword evidence="2 6" id="KW-0547">Nucleotide-binding</keyword>
<dbReference type="PROSITE" id="PS50823">
    <property type="entry name" value="KH_TYPE_2"/>
    <property type="match status" value="1"/>
</dbReference>
<dbReference type="CDD" id="cd04163">
    <property type="entry name" value="Era"/>
    <property type="match status" value="1"/>
</dbReference>
<dbReference type="GeneID" id="19947531"/>
<dbReference type="PANTHER" id="PTHR42698">
    <property type="entry name" value="GTPASE ERA"/>
    <property type="match status" value="1"/>
</dbReference>
<dbReference type="InterPro" id="IPR005225">
    <property type="entry name" value="Small_GTP-bd"/>
</dbReference>
<evidence type="ECO:0000313" key="10">
    <source>
        <dbReference type="EMBL" id="EQC36069.1"/>
    </source>
</evidence>
<feature type="region of interest" description="G4" evidence="6">
    <location>
        <begin position="295"/>
        <end position="298"/>
    </location>
</feature>
<gene>
    <name evidence="10" type="ORF">SDRG_06804</name>
</gene>
<dbReference type="AlphaFoldDB" id="T0QDW0"/>
<comment type="similarity">
    <text evidence="1 6">Belongs to the TRAFAC class TrmE-Era-EngA-EngB-Septin-like GTPase superfamily. Era GTPase family.</text>
</comment>
<feature type="compositionally biased region" description="Basic and acidic residues" evidence="7">
    <location>
        <begin position="69"/>
        <end position="79"/>
    </location>
</feature>
<evidence type="ECO:0000256" key="7">
    <source>
        <dbReference type="SAM" id="MobiDB-lite"/>
    </source>
</evidence>
<dbReference type="PROSITE" id="PS51713">
    <property type="entry name" value="G_ERA"/>
    <property type="match status" value="1"/>
</dbReference>
<feature type="domain" description="Era-type G" evidence="9">
    <location>
        <begin position="172"/>
        <end position="417"/>
    </location>
</feature>
<evidence type="ECO:0000256" key="6">
    <source>
        <dbReference type="PROSITE-ProRule" id="PRU01050"/>
    </source>
</evidence>
<dbReference type="RefSeq" id="XP_008610831.1">
    <property type="nucleotide sequence ID" value="XM_008612609.1"/>
</dbReference>
<keyword evidence="11" id="KW-1185">Reference proteome</keyword>
<dbReference type="InterPro" id="IPR005662">
    <property type="entry name" value="GTPase_Era-like"/>
</dbReference>
<dbReference type="Pfam" id="PF01926">
    <property type="entry name" value="MMR_HSR1"/>
    <property type="match status" value="1"/>
</dbReference>
<feature type="region of interest" description="Disordered" evidence="7">
    <location>
        <begin position="329"/>
        <end position="351"/>
    </location>
</feature>
<dbReference type="GO" id="GO:0019843">
    <property type="term" value="F:rRNA binding"/>
    <property type="evidence" value="ECO:0007669"/>
    <property type="project" value="TreeGrafter"/>
</dbReference>
<evidence type="ECO:0000256" key="1">
    <source>
        <dbReference type="ARBA" id="ARBA00007921"/>
    </source>
</evidence>
<feature type="region of interest" description="Disordered" evidence="7">
    <location>
        <begin position="27"/>
        <end position="121"/>
    </location>
</feature>
<dbReference type="PANTHER" id="PTHR42698:SF2">
    <property type="entry name" value="GTPASE ERA-LIKE, CHLOROPLASTIC"/>
    <property type="match status" value="1"/>
</dbReference>
<feature type="region of interest" description="G5" evidence="6">
    <location>
        <begin position="396"/>
        <end position="398"/>
    </location>
</feature>
<feature type="compositionally biased region" description="Acidic residues" evidence="7">
    <location>
        <begin position="332"/>
        <end position="351"/>
    </location>
</feature>
<organism evidence="10 11">
    <name type="scientific">Saprolegnia diclina (strain VS20)</name>
    <dbReference type="NCBI Taxonomy" id="1156394"/>
    <lineage>
        <taxon>Eukaryota</taxon>
        <taxon>Sar</taxon>
        <taxon>Stramenopiles</taxon>
        <taxon>Oomycota</taxon>
        <taxon>Saprolegniomycetes</taxon>
        <taxon>Saprolegniales</taxon>
        <taxon>Saprolegniaceae</taxon>
        <taxon>Saprolegnia</taxon>
    </lineage>
</organism>
<evidence type="ECO:0008006" key="12">
    <source>
        <dbReference type="Google" id="ProtNLM"/>
    </source>
</evidence>
<dbReference type="Pfam" id="PF07650">
    <property type="entry name" value="KH_2"/>
    <property type="match status" value="1"/>
</dbReference>
<evidence type="ECO:0000256" key="3">
    <source>
        <dbReference type="ARBA" id="ARBA00022884"/>
    </source>
</evidence>
<dbReference type="OrthoDB" id="8954335at2759"/>
<evidence type="ECO:0000259" key="9">
    <source>
        <dbReference type="PROSITE" id="PS51713"/>
    </source>
</evidence>
<evidence type="ECO:0000256" key="5">
    <source>
        <dbReference type="PROSITE-ProRule" id="PRU00118"/>
    </source>
</evidence>
<proteinExistence type="inferred from homology"/>
<dbReference type="InterPro" id="IPR006073">
    <property type="entry name" value="GTP-bd"/>
</dbReference>
<feature type="compositionally biased region" description="Basic and acidic residues" evidence="7">
    <location>
        <begin position="28"/>
        <end position="51"/>
    </location>
</feature>
<dbReference type="CDD" id="cd22534">
    <property type="entry name" value="KH-II_Era"/>
    <property type="match status" value="1"/>
</dbReference>
<keyword evidence="3 5" id="KW-0694">RNA-binding</keyword>
<evidence type="ECO:0000313" key="11">
    <source>
        <dbReference type="Proteomes" id="UP000030762"/>
    </source>
</evidence>
<feature type="domain" description="KH type-2" evidence="8">
    <location>
        <begin position="448"/>
        <end position="525"/>
    </location>
</feature>
<dbReference type="eggNOG" id="KOG1423">
    <property type="taxonomic scope" value="Eukaryota"/>
</dbReference>
<dbReference type="Gene3D" id="3.40.50.300">
    <property type="entry name" value="P-loop containing nucleotide triphosphate hydrolases"/>
    <property type="match status" value="1"/>
</dbReference>
<dbReference type="SUPFAM" id="SSF52540">
    <property type="entry name" value="P-loop containing nucleoside triphosphate hydrolases"/>
    <property type="match status" value="1"/>
</dbReference>
<evidence type="ECO:0000259" key="8">
    <source>
        <dbReference type="PROSITE" id="PS50823"/>
    </source>
</evidence>
<feature type="region of interest" description="G3" evidence="6">
    <location>
        <begin position="227"/>
        <end position="230"/>
    </location>
</feature>
<dbReference type="VEuPathDB" id="FungiDB:SDRG_06804"/>
<dbReference type="Gene3D" id="3.30.300.20">
    <property type="match status" value="1"/>
</dbReference>
<dbReference type="EMBL" id="JH767149">
    <property type="protein sequence ID" value="EQC36069.1"/>
    <property type="molecule type" value="Genomic_DNA"/>
</dbReference>
<dbReference type="GO" id="GO:0005525">
    <property type="term" value="F:GTP binding"/>
    <property type="evidence" value="ECO:0007669"/>
    <property type="project" value="UniProtKB-UniRule"/>
</dbReference>
<feature type="region of interest" description="G2" evidence="6">
    <location>
        <begin position="206"/>
        <end position="210"/>
    </location>
</feature>
<dbReference type="InterPro" id="IPR009019">
    <property type="entry name" value="KH_sf_prok-type"/>
</dbReference>
<accession>T0QDW0</accession>
<keyword evidence="4 6" id="KW-0342">GTP-binding</keyword>
<dbReference type="InterPro" id="IPR015946">
    <property type="entry name" value="KH_dom-like_a/b"/>
</dbReference>
<dbReference type="InterPro" id="IPR030388">
    <property type="entry name" value="G_ERA_dom"/>
</dbReference>
<evidence type="ECO:0000256" key="2">
    <source>
        <dbReference type="ARBA" id="ARBA00022741"/>
    </source>
</evidence>
<dbReference type="NCBIfam" id="TIGR00231">
    <property type="entry name" value="small_GTP"/>
    <property type="match status" value="1"/>
</dbReference>
<dbReference type="InterPro" id="IPR004044">
    <property type="entry name" value="KH_dom_type_2"/>
</dbReference>
<dbReference type="STRING" id="1156394.T0QDW0"/>
<evidence type="ECO:0000256" key="4">
    <source>
        <dbReference type="ARBA" id="ARBA00023134"/>
    </source>
</evidence>
<dbReference type="GO" id="GO:0043024">
    <property type="term" value="F:ribosomal small subunit binding"/>
    <property type="evidence" value="ECO:0007669"/>
    <property type="project" value="TreeGrafter"/>
</dbReference>
<protein>
    <recommendedName>
        <fullName evidence="12">GTP-binding protein Era</fullName>
    </recommendedName>
</protein>
<feature type="region of interest" description="G1" evidence="6">
    <location>
        <begin position="180"/>
        <end position="187"/>
    </location>
</feature>
<dbReference type="FunCoup" id="T0QDW0">
    <property type="interactions" value="454"/>
</dbReference>
<name>T0QDW0_SAPDV</name>
<reference evidence="10 11" key="1">
    <citation type="submission" date="2012-04" db="EMBL/GenBank/DDBJ databases">
        <title>The Genome Sequence of Saprolegnia declina VS20.</title>
        <authorList>
            <consortium name="The Broad Institute Genome Sequencing Platform"/>
            <person name="Russ C."/>
            <person name="Nusbaum C."/>
            <person name="Tyler B."/>
            <person name="van West P."/>
            <person name="Dieguez-Uribeondo J."/>
            <person name="de Bruijn I."/>
            <person name="Tripathy S."/>
            <person name="Jiang R."/>
            <person name="Young S.K."/>
            <person name="Zeng Q."/>
            <person name="Gargeya S."/>
            <person name="Fitzgerald M."/>
            <person name="Haas B."/>
            <person name="Abouelleil A."/>
            <person name="Alvarado L."/>
            <person name="Arachchi H.M."/>
            <person name="Berlin A."/>
            <person name="Chapman S.B."/>
            <person name="Goldberg J."/>
            <person name="Griggs A."/>
            <person name="Gujja S."/>
            <person name="Hansen M."/>
            <person name="Howarth C."/>
            <person name="Imamovic A."/>
            <person name="Larimer J."/>
            <person name="McCowen C."/>
            <person name="Montmayeur A."/>
            <person name="Murphy C."/>
            <person name="Neiman D."/>
            <person name="Pearson M."/>
            <person name="Priest M."/>
            <person name="Roberts A."/>
            <person name="Saif S."/>
            <person name="Shea T."/>
            <person name="Sisk P."/>
            <person name="Sykes S."/>
            <person name="Wortman J."/>
            <person name="Nusbaum C."/>
            <person name="Birren B."/>
        </authorList>
    </citation>
    <scope>NUCLEOTIDE SEQUENCE [LARGE SCALE GENOMIC DNA]</scope>
    <source>
        <strain evidence="10 11">VS20</strain>
    </source>
</reference>
<dbReference type="InParanoid" id="T0QDW0"/>
<dbReference type="Proteomes" id="UP000030762">
    <property type="component" value="Unassembled WGS sequence"/>
</dbReference>